<gene>
    <name evidence="2" type="ORF">D5H75_00485</name>
</gene>
<dbReference type="OrthoDB" id="3171327at2"/>
<dbReference type="RefSeq" id="WP_119924312.1">
    <property type="nucleotide sequence ID" value="NZ_QZEY01000001.1"/>
</dbReference>
<comment type="caution">
    <text evidence="2">The sequence shown here is derived from an EMBL/GenBank/DDBJ whole genome shotgun (WGS) entry which is preliminary data.</text>
</comment>
<accession>A0A3A4B2G4</accession>
<dbReference type="InterPro" id="IPR001466">
    <property type="entry name" value="Beta-lactam-related"/>
</dbReference>
<dbReference type="Pfam" id="PF00144">
    <property type="entry name" value="Beta-lactamase"/>
    <property type="match status" value="1"/>
</dbReference>
<keyword evidence="3" id="KW-1185">Reference proteome</keyword>
<protein>
    <recommendedName>
        <fullName evidence="1">Beta-lactamase-related domain-containing protein</fullName>
    </recommendedName>
</protein>
<evidence type="ECO:0000313" key="3">
    <source>
        <dbReference type="Proteomes" id="UP000265768"/>
    </source>
</evidence>
<dbReference type="EMBL" id="QZEY01000001">
    <property type="protein sequence ID" value="RJL35341.1"/>
    <property type="molecule type" value="Genomic_DNA"/>
</dbReference>
<reference evidence="2 3" key="1">
    <citation type="submission" date="2018-09" db="EMBL/GenBank/DDBJ databases">
        <title>YIM 75507 draft genome.</title>
        <authorList>
            <person name="Tang S."/>
            <person name="Feng Y."/>
        </authorList>
    </citation>
    <scope>NUCLEOTIDE SEQUENCE [LARGE SCALE GENOMIC DNA]</scope>
    <source>
        <strain evidence="2 3">YIM 75507</strain>
    </source>
</reference>
<organism evidence="2 3">
    <name type="scientific">Bailinhaonella thermotolerans</name>
    <dbReference type="NCBI Taxonomy" id="1070861"/>
    <lineage>
        <taxon>Bacteria</taxon>
        <taxon>Bacillati</taxon>
        <taxon>Actinomycetota</taxon>
        <taxon>Actinomycetes</taxon>
        <taxon>Streptosporangiales</taxon>
        <taxon>Streptosporangiaceae</taxon>
        <taxon>Bailinhaonella</taxon>
    </lineage>
</organism>
<dbReference type="Proteomes" id="UP000265768">
    <property type="component" value="Unassembled WGS sequence"/>
</dbReference>
<name>A0A3A4B2G4_9ACTN</name>
<dbReference type="AlphaFoldDB" id="A0A3A4B2G4"/>
<proteinExistence type="predicted"/>
<feature type="domain" description="Beta-lactamase-related" evidence="1">
    <location>
        <begin position="24"/>
        <end position="124"/>
    </location>
</feature>
<dbReference type="SUPFAM" id="SSF56601">
    <property type="entry name" value="beta-lactamase/transpeptidase-like"/>
    <property type="match status" value="1"/>
</dbReference>
<evidence type="ECO:0000313" key="2">
    <source>
        <dbReference type="EMBL" id="RJL35341.1"/>
    </source>
</evidence>
<sequence length="136" mass="13119">MTGAGAGAGARAAGLAARLARGGTGAVVAVVTGGPDDGAVEIAGAGRIAGPGSPEPGPGTLFEIGSVTKVFTGPALAAAVVRGEASLEEPVRDLLPAGTPLPSFRGREIALGRLDRARSPGRAMPAFLADLAAARA</sequence>
<dbReference type="Gene3D" id="3.40.710.10">
    <property type="entry name" value="DD-peptidase/beta-lactamase superfamily"/>
    <property type="match status" value="1"/>
</dbReference>
<dbReference type="InterPro" id="IPR012338">
    <property type="entry name" value="Beta-lactam/transpept-like"/>
</dbReference>
<evidence type="ECO:0000259" key="1">
    <source>
        <dbReference type="Pfam" id="PF00144"/>
    </source>
</evidence>